<keyword evidence="2" id="KW-0732">Signal</keyword>
<dbReference type="SUPFAM" id="SSF111384">
    <property type="entry name" value="OmpH-like"/>
    <property type="match status" value="1"/>
</dbReference>
<dbReference type="Proteomes" id="UP000484885">
    <property type="component" value="Unassembled WGS sequence"/>
</dbReference>
<evidence type="ECO:0000313" key="5">
    <source>
        <dbReference type="EMBL" id="NDY94936.1"/>
    </source>
</evidence>
<accession>A0A845V0Z4</accession>
<dbReference type="SMART" id="SM00935">
    <property type="entry name" value="OmpH"/>
    <property type="match status" value="1"/>
</dbReference>
<keyword evidence="6" id="KW-1185">Reference proteome</keyword>
<dbReference type="InterPro" id="IPR005632">
    <property type="entry name" value="Chaperone_Skp"/>
</dbReference>
<dbReference type="AlphaFoldDB" id="A0A845V0Z4"/>
<evidence type="ECO:0000256" key="1">
    <source>
        <dbReference type="ARBA" id="ARBA00009091"/>
    </source>
</evidence>
<protein>
    <submittedName>
        <fullName evidence="5">OmpH family outer membrane protein</fullName>
    </submittedName>
</protein>
<dbReference type="RefSeq" id="WP_164210349.1">
    <property type="nucleotide sequence ID" value="NZ_JAAGSC010000034.1"/>
</dbReference>
<dbReference type="EMBL" id="JAAGSC010000034">
    <property type="protein sequence ID" value="NDY94936.1"/>
    <property type="molecule type" value="Genomic_DNA"/>
</dbReference>
<dbReference type="GO" id="GO:0051082">
    <property type="term" value="F:unfolded protein binding"/>
    <property type="evidence" value="ECO:0007669"/>
    <property type="project" value="InterPro"/>
</dbReference>
<keyword evidence="4" id="KW-0472">Membrane</keyword>
<keyword evidence="3" id="KW-0175">Coiled coil</keyword>
<dbReference type="GO" id="GO:0005829">
    <property type="term" value="C:cytosol"/>
    <property type="evidence" value="ECO:0007669"/>
    <property type="project" value="TreeGrafter"/>
</dbReference>
<feature type="transmembrane region" description="Helical" evidence="4">
    <location>
        <begin position="14"/>
        <end position="33"/>
    </location>
</feature>
<evidence type="ECO:0000256" key="3">
    <source>
        <dbReference type="SAM" id="Coils"/>
    </source>
</evidence>
<gene>
    <name evidence="5" type="ORF">G3I74_04250</name>
</gene>
<evidence type="ECO:0000256" key="2">
    <source>
        <dbReference type="ARBA" id="ARBA00022729"/>
    </source>
</evidence>
<evidence type="ECO:0000256" key="4">
    <source>
        <dbReference type="SAM" id="Phobius"/>
    </source>
</evidence>
<evidence type="ECO:0000313" key="6">
    <source>
        <dbReference type="Proteomes" id="UP000484885"/>
    </source>
</evidence>
<feature type="coiled-coil region" evidence="3">
    <location>
        <begin position="76"/>
        <end position="121"/>
    </location>
</feature>
<dbReference type="Gene3D" id="3.30.910.20">
    <property type="entry name" value="Skp domain"/>
    <property type="match status" value="1"/>
</dbReference>
<keyword evidence="4" id="KW-1133">Transmembrane helix</keyword>
<keyword evidence="4" id="KW-0812">Transmembrane</keyword>
<dbReference type="Pfam" id="PF03938">
    <property type="entry name" value="OmpH"/>
    <property type="match status" value="1"/>
</dbReference>
<dbReference type="InterPro" id="IPR024930">
    <property type="entry name" value="Skp_dom_sf"/>
</dbReference>
<reference evidence="5 6" key="1">
    <citation type="submission" date="2020-02" db="EMBL/GenBank/DDBJ databases">
        <authorList>
            <person name="Zhang X.-Y."/>
        </authorList>
    </citation>
    <scope>NUCLEOTIDE SEQUENCE [LARGE SCALE GENOMIC DNA]</scope>
    <source>
        <strain evidence="5 6">C33</strain>
    </source>
</reference>
<comment type="caution">
    <text evidence="5">The sequence shown here is derived from an EMBL/GenBank/DDBJ whole genome shotgun (WGS) entry which is preliminary data.</text>
</comment>
<organism evidence="5 6">
    <name type="scientific">Wenzhouxiangella limi</name>
    <dbReference type="NCBI Taxonomy" id="2707351"/>
    <lineage>
        <taxon>Bacteria</taxon>
        <taxon>Pseudomonadati</taxon>
        <taxon>Pseudomonadota</taxon>
        <taxon>Gammaproteobacteria</taxon>
        <taxon>Chromatiales</taxon>
        <taxon>Wenzhouxiangellaceae</taxon>
        <taxon>Wenzhouxiangella</taxon>
    </lineage>
</organism>
<dbReference type="GO" id="GO:0050821">
    <property type="term" value="P:protein stabilization"/>
    <property type="evidence" value="ECO:0007669"/>
    <property type="project" value="TreeGrafter"/>
</dbReference>
<dbReference type="PANTHER" id="PTHR35089:SF1">
    <property type="entry name" value="CHAPERONE PROTEIN SKP"/>
    <property type="match status" value="1"/>
</dbReference>
<dbReference type="PANTHER" id="PTHR35089">
    <property type="entry name" value="CHAPERONE PROTEIN SKP"/>
    <property type="match status" value="1"/>
</dbReference>
<proteinExistence type="inferred from homology"/>
<sequence length="190" mass="21664">MRATRHAKLDGPTLPWPALAQAVVLVFIILLAADARSEEAIRIGYVDMKRLFETAPQVVAARESLDGEFRPRNEALLADENRLQELEQALAESRQLDAETRLELERDIRNLRRSIDRRREDLREELRFRTSTATQALEETIEVAVQQVAETRGYDLILTSPVAYAAASIDITDYILDWLAEDFDGRDNGR</sequence>
<name>A0A845V0Z4_9GAMM</name>
<comment type="similarity">
    <text evidence="1">Belongs to the Skp family.</text>
</comment>